<dbReference type="AlphaFoldDB" id="A0AAW9WHR0"/>
<dbReference type="Pfam" id="PF12850">
    <property type="entry name" value="Metallophos_2"/>
    <property type="match status" value="1"/>
</dbReference>
<dbReference type="SUPFAM" id="SSF56300">
    <property type="entry name" value="Metallo-dependent phosphatases"/>
    <property type="match status" value="1"/>
</dbReference>
<dbReference type="EMBL" id="WNME01000011">
    <property type="protein sequence ID" value="MUB64729.1"/>
    <property type="molecule type" value="Genomic_DNA"/>
</dbReference>
<dbReference type="InterPro" id="IPR024654">
    <property type="entry name" value="Calcineurin-like_PHP_lpxH"/>
</dbReference>
<dbReference type="Gene3D" id="3.60.21.10">
    <property type="match status" value="1"/>
</dbReference>
<comment type="caution">
    <text evidence="3">The sequence shown here is derived from an EMBL/GenBank/DDBJ whole genome shotgun (WGS) entry which is preliminary data.</text>
</comment>
<organism evidence="3 4">
    <name type="scientific">Hungatella hathewayi</name>
    <dbReference type="NCBI Taxonomy" id="154046"/>
    <lineage>
        <taxon>Bacteria</taxon>
        <taxon>Bacillati</taxon>
        <taxon>Bacillota</taxon>
        <taxon>Clostridia</taxon>
        <taxon>Lachnospirales</taxon>
        <taxon>Lachnospiraceae</taxon>
        <taxon>Hungatella</taxon>
    </lineage>
</organism>
<sequence>MSRNRKEGGVMRYYISDLHFYHENLNYQMDHRGFSNAAKMNAHMIRQWNSKIRDRDEVVVLGDLSLGSGEETNRILSQLKGRISLIEGNHDSYLTDRQFDRSRLEWVKPYAELRDNKRKVILSHYPMICYNGQYRRDEEGRPRSYMLYGHVHDTFDEALVNRYQEETRRAERPACHGGPPLSVPCQMINCFCMFSDYIPLTLDEWIETDGKRRSGRTDEISFRTEGTEKN</sequence>
<evidence type="ECO:0000313" key="3">
    <source>
        <dbReference type="EMBL" id="MUB64729.1"/>
    </source>
</evidence>
<feature type="domain" description="Calcineurin-like phosphoesterase" evidence="2">
    <location>
        <begin position="15"/>
        <end position="155"/>
    </location>
</feature>
<reference evidence="3 4" key="1">
    <citation type="submission" date="2019-09" db="EMBL/GenBank/DDBJ databases">
        <title>Draft genome sequencing of Hungatella hathewayi 123Y-2.</title>
        <authorList>
            <person name="Lv Q."/>
            <person name="Li S."/>
        </authorList>
    </citation>
    <scope>NUCLEOTIDE SEQUENCE [LARGE SCALE GENOMIC DNA]</scope>
    <source>
        <strain evidence="3 4">123Y-2</strain>
    </source>
</reference>
<gene>
    <name evidence="3" type="ORF">GNE07_16980</name>
</gene>
<evidence type="ECO:0000313" key="4">
    <source>
        <dbReference type="Proteomes" id="UP000434223"/>
    </source>
</evidence>
<evidence type="ECO:0000256" key="1">
    <source>
        <dbReference type="ARBA" id="ARBA00008950"/>
    </source>
</evidence>
<accession>A0AAW9WHR0</accession>
<comment type="similarity">
    <text evidence="1">Belongs to the metallophosphoesterase superfamily. YfcE family.</text>
</comment>
<name>A0AAW9WHR0_9FIRM</name>
<proteinExistence type="inferred from homology"/>
<dbReference type="InterPro" id="IPR029052">
    <property type="entry name" value="Metallo-depent_PP-like"/>
</dbReference>
<dbReference type="Proteomes" id="UP000434223">
    <property type="component" value="Unassembled WGS sequence"/>
</dbReference>
<evidence type="ECO:0000259" key="2">
    <source>
        <dbReference type="Pfam" id="PF12850"/>
    </source>
</evidence>
<protein>
    <submittedName>
        <fullName evidence="3">Phosphoesterase</fullName>
    </submittedName>
</protein>